<evidence type="ECO:0000313" key="1">
    <source>
        <dbReference type="EMBL" id="KKK41983.1"/>
    </source>
</evidence>
<proteinExistence type="predicted"/>
<name>A0A0F8VBP5_9ZZZZ</name>
<sequence length="152" mass="16814">MATIGSKGVTISVGQVYDFDKLSEEHARQFIEEQVIPACENKGVKLSRYGNHTGGGSLVAVEKYDEEKLEHKLFNVSRIQSVFASLDGIVVPATQYNTYSYRLKHTVEQSQGEYISNGDLIVAMLLKGYAARFGKQTEGMAVNCEFKAKVLV</sequence>
<reference evidence="1" key="1">
    <citation type="journal article" date="2015" name="Nature">
        <title>Complex archaea that bridge the gap between prokaryotes and eukaryotes.</title>
        <authorList>
            <person name="Spang A."/>
            <person name="Saw J.H."/>
            <person name="Jorgensen S.L."/>
            <person name="Zaremba-Niedzwiedzka K."/>
            <person name="Martijn J."/>
            <person name="Lind A.E."/>
            <person name="van Eijk R."/>
            <person name="Schleper C."/>
            <person name="Guy L."/>
            <person name="Ettema T.J."/>
        </authorList>
    </citation>
    <scope>NUCLEOTIDE SEQUENCE</scope>
</reference>
<protein>
    <submittedName>
        <fullName evidence="1">Uncharacterized protein</fullName>
    </submittedName>
</protein>
<organism evidence="1">
    <name type="scientific">marine sediment metagenome</name>
    <dbReference type="NCBI Taxonomy" id="412755"/>
    <lineage>
        <taxon>unclassified sequences</taxon>
        <taxon>metagenomes</taxon>
        <taxon>ecological metagenomes</taxon>
    </lineage>
</organism>
<dbReference type="AlphaFoldDB" id="A0A0F8VBP5"/>
<gene>
    <name evidence="1" type="ORF">LCGC14_2405500</name>
</gene>
<dbReference type="EMBL" id="LAZR01070357">
    <property type="protein sequence ID" value="KKK41983.1"/>
    <property type="molecule type" value="Genomic_DNA"/>
</dbReference>
<accession>A0A0F8VBP5</accession>
<comment type="caution">
    <text evidence="1">The sequence shown here is derived from an EMBL/GenBank/DDBJ whole genome shotgun (WGS) entry which is preliminary data.</text>
</comment>